<keyword evidence="2 6" id="KW-0812">Transmembrane</keyword>
<organism evidence="8 9">
    <name type="scientific">Geobacter pickeringii</name>
    <dbReference type="NCBI Taxonomy" id="345632"/>
    <lineage>
        <taxon>Bacteria</taxon>
        <taxon>Pseudomonadati</taxon>
        <taxon>Thermodesulfobacteriota</taxon>
        <taxon>Desulfuromonadia</taxon>
        <taxon>Geobacterales</taxon>
        <taxon>Geobacteraceae</taxon>
        <taxon>Geobacter</taxon>
    </lineage>
</organism>
<keyword evidence="3" id="KW-0201">Cytochrome c-type biogenesis</keyword>
<feature type="transmembrane region" description="Helical" evidence="6">
    <location>
        <begin position="100"/>
        <end position="118"/>
    </location>
</feature>
<keyword evidence="4 6" id="KW-1133">Transmembrane helix</keyword>
<feature type="transmembrane region" description="Helical" evidence="6">
    <location>
        <begin position="216"/>
        <end position="233"/>
    </location>
</feature>
<protein>
    <submittedName>
        <fullName evidence="8">Cytochrome C biogenesis protein ResC</fullName>
    </submittedName>
</protein>
<dbReference type="RefSeq" id="WP_039740429.1">
    <property type="nucleotide sequence ID" value="NZ_CP009788.1"/>
</dbReference>
<feature type="transmembrane region" description="Helical" evidence="6">
    <location>
        <begin position="44"/>
        <end position="62"/>
    </location>
</feature>
<feature type="transmembrane region" description="Helical" evidence="6">
    <location>
        <begin position="138"/>
        <end position="159"/>
    </location>
</feature>
<dbReference type="KEGG" id="gpi:GPICK_03100"/>
<evidence type="ECO:0000256" key="3">
    <source>
        <dbReference type="ARBA" id="ARBA00022748"/>
    </source>
</evidence>
<evidence type="ECO:0000313" key="9">
    <source>
        <dbReference type="Proteomes" id="UP000057609"/>
    </source>
</evidence>
<feature type="domain" description="Cytochrome c assembly protein" evidence="7">
    <location>
        <begin position="77"/>
        <end position="270"/>
    </location>
</feature>
<comment type="subcellular location">
    <subcellularLocation>
        <location evidence="1">Membrane</location>
        <topology evidence="1">Multi-pass membrane protein</topology>
    </subcellularLocation>
</comment>
<accession>A0A0B5BBV8</accession>
<evidence type="ECO:0000256" key="1">
    <source>
        <dbReference type="ARBA" id="ARBA00004141"/>
    </source>
</evidence>
<feature type="transmembrane region" description="Helical" evidence="6">
    <location>
        <begin position="180"/>
        <end position="204"/>
    </location>
</feature>
<dbReference type="AlphaFoldDB" id="A0A0B5BBV8"/>
<keyword evidence="5 6" id="KW-0472">Membrane</keyword>
<evidence type="ECO:0000256" key="6">
    <source>
        <dbReference type="SAM" id="Phobius"/>
    </source>
</evidence>
<evidence type="ECO:0000256" key="2">
    <source>
        <dbReference type="ARBA" id="ARBA00022692"/>
    </source>
</evidence>
<dbReference type="GO" id="GO:0020037">
    <property type="term" value="F:heme binding"/>
    <property type="evidence" value="ECO:0007669"/>
    <property type="project" value="InterPro"/>
</dbReference>
<feature type="transmembrane region" description="Helical" evidence="6">
    <location>
        <begin position="245"/>
        <end position="269"/>
    </location>
</feature>
<feature type="transmembrane region" description="Helical" evidence="6">
    <location>
        <begin position="6"/>
        <end position="32"/>
    </location>
</feature>
<evidence type="ECO:0000256" key="5">
    <source>
        <dbReference type="ARBA" id="ARBA00023136"/>
    </source>
</evidence>
<evidence type="ECO:0000259" key="7">
    <source>
        <dbReference type="Pfam" id="PF01578"/>
    </source>
</evidence>
<dbReference type="InterPro" id="IPR045062">
    <property type="entry name" value="Cyt_c_biogenesis_CcsA/CcmC"/>
</dbReference>
<dbReference type="InterPro" id="IPR002541">
    <property type="entry name" value="Cyt_c_assembly"/>
</dbReference>
<sequence length="275" mass="31256">MTNDFILVTAIHWAAVVIYVVAAVANTWGVVFSKERPERISYRIAGAGLVVHGVALGIWWRAVGHGPYITRHEVLSSMAFMMVAFFLVAARSLPRIRPASILVFPAAFLFVALSIFMSPTVAKLPPTLRSIWLVLHVSFYKIALAPMLVTLAFSIFYLLKRRKSAPWLDRLPDPETMDLLAGRFAGFGFVFWGIGMLAGSIWAYQSWGRFWAWDPIETWSLITWIAFGIHLHLRRFFRFTGEKSAFFFIFCFTLSLMALFFTPLIGASIHSEYFK</sequence>
<dbReference type="EMBL" id="CP009788">
    <property type="protein sequence ID" value="AJE02499.1"/>
    <property type="molecule type" value="Genomic_DNA"/>
</dbReference>
<dbReference type="Proteomes" id="UP000057609">
    <property type="component" value="Chromosome"/>
</dbReference>
<evidence type="ECO:0000256" key="4">
    <source>
        <dbReference type="ARBA" id="ARBA00022989"/>
    </source>
</evidence>
<dbReference type="PANTHER" id="PTHR30071:SF1">
    <property type="entry name" value="CYTOCHROME B_B6 PROTEIN-RELATED"/>
    <property type="match status" value="1"/>
</dbReference>
<dbReference type="OrthoDB" id="9778550at2"/>
<dbReference type="GO" id="GO:0005886">
    <property type="term" value="C:plasma membrane"/>
    <property type="evidence" value="ECO:0007669"/>
    <property type="project" value="TreeGrafter"/>
</dbReference>
<gene>
    <name evidence="8" type="ORF">GPICK_03100</name>
</gene>
<dbReference type="Pfam" id="PF01578">
    <property type="entry name" value="Cytochrom_C_asm"/>
    <property type="match status" value="1"/>
</dbReference>
<evidence type="ECO:0000313" key="8">
    <source>
        <dbReference type="EMBL" id="AJE02499.1"/>
    </source>
</evidence>
<dbReference type="PANTHER" id="PTHR30071">
    <property type="entry name" value="HEME EXPORTER PROTEIN C"/>
    <property type="match status" value="1"/>
</dbReference>
<dbReference type="GO" id="GO:0017004">
    <property type="term" value="P:cytochrome complex assembly"/>
    <property type="evidence" value="ECO:0007669"/>
    <property type="project" value="UniProtKB-KW"/>
</dbReference>
<name>A0A0B5BBV8_9BACT</name>
<keyword evidence="9" id="KW-1185">Reference proteome</keyword>
<proteinExistence type="predicted"/>
<reference evidence="8 9" key="1">
    <citation type="journal article" date="2015" name="Genome Announc.">
        <title>Complete Genome of Geobacter pickeringii G13T, a Metal-Reducing Isolate from Sedimentary Kaolin Deposits.</title>
        <authorList>
            <person name="Badalamenti J.P."/>
            <person name="Bond D.R."/>
        </authorList>
    </citation>
    <scope>NUCLEOTIDE SEQUENCE [LARGE SCALE GENOMIC DNA]</scope>
    <source>
        <strain evidence="8 9">G13</strain>
    </source>
</reference>
<dbReference type="HOGENOM" id="CLU_049710_2_2_7"/>
<dbReference type="STRING" id="345632.GPICK_03100"/>
<feature type="transmembrane region" description="Helical" evidence="6">
    <location>
        <begin position="74"/>
        <end position="93"/>
    </location>
</feature>